<evidence type="ECO:0000256" key="1">
    <source>
        <dbReference type="SAM" id="MobiDB-lite"/>
    </source>
</evidence>
<evidence type="ECO:0000313" key="3">
    <source>
        <dbReference type="Proteomes" id="UP001305779"/>
    </source>
</evidence>
<organism evidence="2 3">
    <name type="scientific">Zasmidium cellare</name>
    <name type="common">Wine cellar mold</name>
    <name type="synonym">Racodium cellare</name>
    <dbReference type="NCBI Taxonomy" id="395010"/>
    <lineage>
        <taxon>Eukaryota</taxon>
        <taxon>Fungi</taxon>
        <taxon>Dikarya</taxon>
        <taxon>Ascomycota</taxon>
        <taxon>Pezizomycotina</taxon>
        <taxon>Dothideomycetes</taxon>
        <taxon>Dothideomycetidae</taxon>
        <taxon>Mycosphaerellales</taxon>
        <taxon>Mycosphaerellaceae</taxon>
        <taxon>Zasmidium</taxon>
    </lineage>
</organism>
<feature type="region of interest" description="Disordered" evidence="1">
    <location>
        <begin position="64"/>
        <end position="169"/>
    </location>
</feature>
<dbReference type="EMBL" id="JAXOVC010000008">
    <property type="protein sequence ID" value="KAK4498384.1"/>
    <property type="molecule type" value="Genomic_DNA"/>
</dbReference>
<name>A0ABR0EAB0_ZASCE</name>
<evidence type="ECO:0000313" key="2">
    <source>
        <dbReference type="EMBL" id="KAK4498384.1"/>
    </source>
</evidence>
<sequence>MQAERVRIAAEMNLRKEAHSRSPSLRRKLLHIRVLTSLEEMHLDEDVPSPPPTYHEAVEFFDEPEEINNTDNDFGKSEWSLDSIPEAESDEEDDVSDHEWSSDEEPLSGDESEDESEDGHALIRIVSHPSDDDGMDAQHWAELVSEATGKQGSDSPVTASVVEVQDDDD</sequence>
<accession>A0ABR0EAB0</accession>
<keyword evidence="3" id="KW-1185">Reference proteome</keyword>
<gene>
    <name evidence="2" type="ORF">PRZ48_011042</name>
</gene>
<comment type="caution">
    <text evidence="2">The sequence shown here is derived from an EMBL/GenBank/DDBJ whole genome shotgun (WGS) entry which is preliminary data.</text>
</comment>
<protein>
    <submittedName>
        <fullName evidence="2">Uncharacterized protein</fullName>
    </submittedName>
</protein>
<feature type="compositionally biased region" description="Acidic residues" evidence="1">
    <location>
        <begin position="85"/>
        <end position="117"/>
    </location>
</feature>
<reference evidence="2 3" key="1">
    <citation type="journal article" date="2023" name="G3 (Bethesda)">
        <title>A chromosome-level genome assembly of Zasmidium syzygii isolated from banana leaves.</title>
        <authorList>
            <person name="van Westerhoven A.C."/>
            <person name="Mehrabi R."/>
            <person name="Talebi R."/>
            <person name="Steentjes M.B.F."/>
            <person name="Corcolon B."/>
            <person name="Chong P.A."/>
            <person name="Kema G.H.J."/>
            <person name="Seidl M.F."/>
        </authorList>
    </citation>
    <scope>NUCLEOTIDE SEQUENCE [LARGE SCALE GENOMIC DNA]</scope>
    <source>
        <strain evidence="2 3">P124</strain>
    </source>
</reference>
<dbReference type="Proteomes" id="UP001305779">
    <property type="component" value="Unassembled WGS sequence"/>
</dbReference>
<feature type="compositionally biased region" description="Polar residues" evidence="1">
    <location>
        <begin position="148"/>
        <end position="158"/>
    </location>
</feature>
<proteinExistence type="predicted"/>